<dbReference type="SUPFAM" id="SSF48452">
    <property type="entry name" value="TPR-like"/>
    <property type="match status" value="3"/>
</dbReference>
<dbReference type="InterPro" id="IPR056681">
    <property type="entry name" value="DUF7779"/>
</dbReference>
<evidence type="ECO:0000313" key="4">
    <source>
        <dbReference type="Proteomes" id="UP001152592"/>
    </source>
</evidence>
<dbReference type="AlphaFoldDB" id="A0A9W4MY07"/>
<dbReference type="Proteomes" id="UP001152592">
    <property type="component" value="Unassembled WGS sequence"/>
</dbReference>
<feature type="transmembrane region" description="Helical" evidence="1">
    <location>
        <begin position="1192"/>
        <end position="1212"/>
    </location>
</feature>
<accession>A0A9W4MY07</accession>
<dbReference type="Gene3D" id="3.40.50.300">
    <property type="entry name" value="P-loop containing nucleotide triphosphate hydrolases"/>
    <property type="match status" value="1"/>
</dbReference>
<dbReference type="InterPro" id="IPR053137">
    <property type="entry name" value="NLR-like"/>
</dbReference>
<organism evidence="3 4">
    <name type="scientific">Penicillium salamii</name>
    <dbReference type="NCBI Taxonomy" id="1612424"/>
    <lineage>
        <taxon>Eukaryota</taxon>
        <taxon>Fungi</taxon>
        <taxon>Dikarya</taxon>
        <taxon>Ascomycota</taxon>
        <taxon>Pezizomycotina</taxon>
        <taxon>Eurotiomycetes</taxon>
        <taxon>Eurotiomycetidae</taxon>
        <taxon>Eurotiales</taxon>
        <taxon>Aspergillaceae</taxon>
        <taxon>Penicillium</taxon>
    </lineage>
</organism>
<dbReference type="Gene3D" id="1.25.40.10">
    <property type="entry name" value="Tetratricopeptide repeat domain"/>
    <property type="match status" value="3"/>
</dbReference>
<dbReference type="Pfam" id="PF13374">
    <property type="entry name" value="TPR_10"/>
    <property type="match status" value="2"/>
</dbReference>
<dbReference type="PANTHER" id="PTHR46082">
    <property type="entry name" value="ATP/GTP-BINDING PROTEIN-RELATED"/>
    <property type="match status" value="1"/>
</dbReference>
<reference evidence="3" key="1">
    <citation type="submission" date="2021-07" db="EMBL/GenBank/DDBJ databases">
        <authorList>
            <person name="Branca A.L. A."/>
        </authorList>
    </citation>
    <scope>NUCLEOTIDE SEQUENCE</scope>
</reference>
<keyword evidence="1" id="KW-1133">Transmembrane helix</keyword>
<keyword evidence="1" id="KW-0472">Membrane</keyword>
<feature type="domain" description="DUF7779" evidence="2">
    <location>
        <begin position="655"/>
        <end position="726"/>
    </location>
</feature>
<evidence type="ECO:0000256" key="1">
    <source>
        <dbReference type="SAM" id="Phobius"/>
    </source>
</evidence>
<dbReference type="InterPro" id="IPR011990">
    <property type="entry name" value="TPR-like_helical_dom_sf"/>
</dbReference>
<name>A0A9W4MY07_9EURO</name>
<dbReference type="Pfam" id="PF25000">
    <property type="entry name" value="DUF7779"/>
    <property type="match status" value="1"/>
</dbReference>
<proteinExistence type="predicted"/>
<sequence length="1220" mass="138154">MASNRSHVFRVTGLSGKLLDEDLKTALHEALNDNFADDERSHFKAEITIVPSCYESDTQRAALVQFRGGVPQFLRELRVDPLGDWQVEMGDDDINFDCHFFGFTQLYAPDENKPVIADIIAIAGLDGHAYGSWQGRGNLGRMWLRDFLSKDLPQCRTMIYGYNSKLSSHGVDTILDYGRELMEEIKKIRNTKECLVKAIQTMEEDHSAITSLHRATYGMILFAIPHKGLVMDDIQRMLAGDQSHPRGQLLQQISSKSDILINQLADFKNLIRDRKVVSFYETDQTRQLVLDPESGRWKRTGDFVTTVGADSALLQLPDHIEDKVPLHADHSMVVKFDSRNAAGYRTALDKLQQFSKEAPSVVAARFTQTHQKPQPCSTVPFKKDPMFVGREVVISSIMENHGAIGQHHERVALVGLAGVGKTQTAIEYSYHVRESTQDTWVFWIHASNRARLEQSYQQIAEVAEIPGRNDPKTNILQIVYQWLCDPGNGRWLMVLDNADNDGIFFNGNESDKRGPLGNFLPQASHGSMLITSRNGRAARNLVGSDGHVIEVQPMNEEESLALLRARFPASQSGEDEKALVQALDYVPLAITQAAAYISSRLPLLTVSAYLRLFHESESKQTRLLHNEDSTDLRRDPSIRYAVIRTWQLSFEQIRQERPAATDLLALMSMFDRQGIPEDLVCDQDQDILDFHDALAPLLSYSLIRLEMNERLFNMHRLVQVSVRAWLRVNCQFDRWSNVACQKLSASFPTPDPENRSKWRKLFPHAQYVLFDDLAGQTSTFGRALSLNFAYCLHEDGRYKEAEPLLLEELDRCSDTQNAKTSRCKTVLARNYIYQGNFGEAGPVYQNLLQMAGELHGPKSTEFLDATANLAAYYAQVSDWDEAEKQFINVKVLLMNCPQKENPVIWRIRSNLAWFFLERGQWKDSEKTFREVVESRSKRLGPTHPDTMTSKAGEATAVLYQGRHEEACAMLIDLESIMKSQLGDDHRLTIHIMSKVALAFQLCGKPKDAAKRIKKVIELAEKNLNDKSPATKSYKGTLASVYLDLGQPEKAEQLTEEVLSDMNGRDGNKDSESPDILSYKATLSLAYSAQGKLEQAETLGKHVLETRMRVLGEIHPDSLRSMADMADLYGRLGKQRLNEDLLAQISTFKRSIVRDEHSNAWESITCLDFTRECKTANLEEKKNIQELRILHAGLNKVVAGFVVLLAVTFFFLFKQREKEHA</sequence>
<dbReference type="InterPro" id="IPR027417">
    <property type="entry name" value="P-loop_NTPase"/>
</dbReference>
<dbReference type="OrthoDB" id="4781at2759"/>
<dbReference type="PANTHER" id="PTHR46082:SF6">
    <property type="entry name" value="AAA+ ATPASE DOMAIN-CONTAINING PROTEIN-RELATED"/>
    <property type="match status" value="1"/>
</dbReference>
<evidence type="ECO:0000259" key="2">
    <source>
        <dbReference type="Pfam" id="PF25000"/>
    </source>
</evidence>
<protein>
    <recommendedName>
        <fullName evidence="2">DUF7779 domain-containing protein</fullName>
    </recommendedName>
</protein>
<dbReference type="SUPFAM" id="SSF52540">
    <property type="entry name" value="P-loop containing nucleoside triphosphate hydrolases"/>
    <property type="match status" value="1"/>
</dbReference>
<keyword evidence="1" id="KW-0812">Transmembrane</keyword>
<evidence type="ECO:0000313" key="3">
    <source>
        <dbReference type="EMBL" id="CAG8221592.1"/>
    </source>
</evidence>
<dbReference type="EMBL" id="CAJVPD010000008">
    <property type="protein sequence ID" value="CAG8221592.1"/>
    <property type="molecule type" value="Genomic_DNA"/>
</dbReference>
<comment type="caution">
    <text evidence="3">The sequence shown here is derived from an EMBL/GenBank/DDBJ whole genome shotgun (WGS) entry which is preliminary data.</text>
</comment>
<gene>
    <name evidence="3" type="ORF">PSALAMII_LOCUS85</name>
</gene>